<gene>
    <name evidence="3" type="ORF">J4Q44_G00094080</name>
</gene>
<dbReference type="AlphaFoldDB" id="A0AAN8R126"/>
<dbReference type="GO" id="GO:0070187">
    <property type="term" value="C:shelterin complex"/>
    <property type="evidence" value="ECO:0007669"/>
    <property type="project" value="InterPro"/>
</dbReference>
<dbReference type="GO" id="GO:1904356">
    <property type="term" value="P:regulation of telomere maintenance via telomere lengthening"/>
    <property type="evidence" value="ECO:0007669"/>
    <property type="project" value="TreeGrafter"/>
</dbReference>
<dbReference type="InterPro" id="IPR029400">
    <property type="entry name" value="TINF2_N"/>
</dbReference>
<feature type="region of interest" description="Disordered" evidence="1">
    <location>
        <begin position="264"/>
        <end position="318"/>
    </location>
</feature>
<dbReference type="CDD" id="cd11657">
    <property type="entry name" value="TIN2_N"/>
    <property type="match status" value="1"/>
</dbReference>
<evidence type="ECO:0000259" key="2">
    <source>
        <dbReference type="Pfam" id="PF14973"/>
    </source>
</evidence>
<feature type="compositionally biased region" description="Basic and acidic residues" evidence="1">
    <location>
        <begin position="373"/>
        <end position="395"/>
    </location>
</feature>
<dbReference type="InterPro" id="IPR039098">
    <property type="entry name" value="TINF2"/>
</dbReference>
<feature type="domain" description="TERF1-interacting nuclear factor 2 N-terminal" evidence="2">
    <location>
        <begin position="74"/>
        <end position="214"/>
    </location>
</feature>
<dbReference type="Proteomes" id="UP001356427">
    <property type="component" value="Unassembled WGS sequence"/>
</dbReference>
<protein>
    <recommendedName>
        <fullName evidence="2">TERF1-interacting nuclear factor 2 N-terminal domain-containing protein</fullName>
    </recommendedName>
</protein>
<feature type="compositionally biased region" description="Polar residues" evidence="1">
    <location>
        <begin position="307"/>
        <end position="318"/>
    </location>
</feature>
<keyword evidence="4" id="KW-1185">Reference proteome</keyword>
<feature type="region of interest" description="Disordered" evidence="1">
    <location>
        <begin position="483"/>
        <end position="502"/>
    </location>
</feature>
<feature type="region of interest" description="Disordered" evidence="1">
    <location>
        <begin position="356"/>
        <end position="403"/>
    </location>
</feature>
<dbReference type="GO" id="GO:0042162">
    <property type="term" value="F:telomeric DNA binding"/>
    <property type="evidence" value="ECO:0007669"/>
    <property type="project" value="TreeGrafter"/>
</dbReference>
<sequence length="605" mass="69016">MEERGLENHFKPSEMKCLEIIPTLPMWIIEYAWAHRMMDTLDGLDPSRWPEDDLQSLTLDEPWRLRVAAAQAYSIMKTRDIKSFERVMEFLDVTYTLLPRLVPPIKHMKIMFGLKTMIIMWMLREDQGIVNTVVKTITFFPSRLPQYHECSRQEMHLMRKNHQDFKALAQTLAMDMSMRKAYIKDLMEDQYGECYAQKLEDRLLHYLQELESTLQSDTYFDQLLKQECPMAYEEELLLPLITCDSTSLAASLKRLFHSAESSSRCHPSHKMGVGPAQERGIGRELEDSGTSKVALRLPKERTHKDGQSQPDRTSLYASQGICQDNREERSNSLELGPRHACAAEQGLEPQALIVEPGVDLSKDSPLLLEEDVSDGKEGKEGSRGRTEEVEDRQNNDEVPEASPLQLCSKHQKWVRSILQECSEELLCEKTDTPVHCQGSSSTSSQDLTPSLLTLCPPQHLTLATQNPYPAQPVAVSQPMALNDRAHSEQAGETADSPEASRTHRVKLRLSMESQALLLKSKFLQPFVRLRKLTQQECSMAAELRGTRTPEEEDGDDDDGEEEDDDERVEKTPVYSYYDVNTLYSSFESSSDEDPETQDSDLDYVP</sequence>
<dbReference type="GO" id="GO:0016233">
    <property type="term" value="P:telomere capping"/>
    <property type="evidence" value="ECO:0007669"/>
    <property type="project" value="InterPro"/>
</dbReference>
<accession>A0AAN8R126</accession>
<organism evidence="3 4">
    <name type="scientific">Coregonus suidteri</name>
    <dbReference type="NCBI Taxonomy" id="861788"/>
    <lineage>
        <taxon>Eukaryota</taxon>
        <taxon>Metazoa</taxon>
        <taxon>Chordata</taxon>
        <taxon>Craniata</taxon>
        <taxon>Vertebrata</taxon>
        <taxon>Euteleostomi</taxon>
        <taxon>Actinopterygii</taxon>
        <taxon>Neopterygii</taxon>
        <taxon>Teleostei</taxon>
        <taxon>Protacanthopterygii</taxon>
        <taxon>Salmoniformes</taxon>
        <taxon>Salmonidae</taxon>
        <taxon>Coregoninae</taxon>
        <taxon>Coregonus</taxon>
    </lineage>
</organism>
<feature type="compositionally biased region" description="Basic and acidic residues" evidence="1">
    <location>
        <begin position="297"/>
        <end position="306"/>
    </location>
</feature>
<evidence type="ECO:0000256" key="1">
    <source>
        <dbReference type="SAM" id="MobiDB-lite"/>
    </source>
</evidence>
<name>A0AAN8R126_9TELE</name>
<dbReference type="PANTHER" id="PTHR15512:SF0">
    <property type="entry name" value="TERF1-INTERACTING NUCLEAR FACTOR 2"/>
    <property type="match status" value="1"/>
</dbReference>
<feature type="compositionally biased region" description="Acidic residues" evidence="1">
    <location>
        <begin position="589"/>
        <end position="605"/>
    </location>
</feature>
<feature type="compositionally biased region" description="Acidic residues" evidence="1">
    <location>
        <begin position="550"/>
        <end position="566"/>
    </location>
</feature>
<reference evidence="3 4" key="1">
    <citation type="submission" date="2021-04" db="EMBL/GenBank/DDBJ databases">
        <authorList>
            <person name="De Guttry C."/>
            <person name="Zahm M."/>
            <person name="Klopp C."/>
            <person name="Cabau C."/>
            <person name="Louis A."/>
            <person name="Berthelot C."/>
            <person name="Parey E."/>
            <person name="Roest Crollius H."/>
            <person name="Montfort J."/>
            <person name="Robinson-Rechavi M."/>
            <person name="Bucao C."/>
            <person name="Bouchez O."/>
            <person name="Gislard M."/>
            <person name="Lluch J."/>
            <person name="Milhes M."/>
            <person name="Lampietro C."/>
            <person name="Lopez Roques C."/>
            <person name="Donnadieu C."/>
            <person name="Braasch I."/>
            <person name="Desvignes T."/>
            <person name="Postlethwait J."/>
            <person name="Bobe J."/>
            <person name="Wedekind C."/>
            <person name="Guiguen Y."/>
        </authorList>
    </citation>
    <scope>NUCLEOTIDE SEQUENCE [LARGE SCALE GENOMIC DNA]</scope>
    <source>
        <strain evidence="3">Cs_M1</strain>
        <tissue evidence="3">Blood</tissue>
    </source>
</reference>
<feature type="region of interest" description="Disordered" evidence="1">
    <location>
        <begin position="540"/>
        <end position="605"/>
    </location>
</feature>
<proteinExistence type="predicted"/>
<dbReference type="Pfam" id="PF14973">
    <property type="entry name" value="TINF2_N"/>
    <property type="match status" value="1"/>
</dbReference>
<evidence type="ECO:0000313" key="3">
    <source>
        <dbReference type="EMBL" id="KAK6320301.1"/>
    </source>
</evidence>
<evidence type="ECO:0000313" key="4">
    <source>
        <dbReference type="Proteomes" id="UP001356427"/>
    </source>
</evidence>
<dbReference type="EMBL" id="JAGTTL010000007">
    <property type="protein sequence ID" value="KAK6320301.1"/>
    <property type="molecule type" value="Genomic_DNA"/>
</dbReference>
<comment type="caution">
    <text evidence="3">The sequence shown here is derived from an EMBL/GenBank/DDBJ whole genome shotgun (WGS) entry which is preliminary data.</text>
</comment>
<dbReference type="PANTHER" id="PTHR15512">
    <property type="entry name" value="TERF1-INTERACTING NUCLEAR FACTOR 2"/>
    <property type="match status" value="1"/>
</dbReference>